<gene>
    <name evidence="12" type="ORF">J5N97_022765</name>
</gene>
<dbReference type="InterPro" id="IPR036291">
    <property type="entry name" value="NAD(P)-bd_dom_sf"/>
</dbReference>
<name>A0A9D5HBB0_9LILI</name>
<keyword evidence="6" id="KW-0576">Peroxisome</keyword>
<dbReference type="InterPro" id="IPR006140">
    <property type="entry name" value="D-isomer_DH_NAD-bd"/>
</dbReference>
<dbReference type="AlphaFoldDB" id="A0A9D5HBB0"/>
<evidence type="ECO:0000256" key="8">
    <source>
        <dbReference type="ARBA" id="ARBA00060654"/>
    </source>
</evidence>
<organism evidence="12 13">
    <name type="scientific">Dioscorea zingiberensis</name>
    <dbReference type="NCBI Taxonomy" id="325984"/>
    <lineage>
        <taxon>Eukaryota</taxon>
        <taxon>Viridiplantae</taxon>
        <taxon>Streptophyta</taxon>
        <taxon>Embryophyta</taxon>
        <taxon>Tracheophyta</taxon>
        <taxon>Spermatophyta</taxon>
        <taxon>Magnoliopsida</taxon>
        <taxon>Liliopsida</taxon>
        <taxon>Dioscoreales</taxon>
        <taxon>Dioscoreaceae</taxon>
        <taxon>Dioscorea</taxon>
    </lineage>
</organism>
<dbReference type="Pfam" id="PF02826">
    <property type="entry name" value="2-Hacid_dh_C"/>
    <property type="match status" value="1"/>
</dbReference>
<dbReference type="GO" id="GO:0051287">
    <property type="term" value="F:NAD binding"/>
    <property type="evidence" value="ECO:0007669"/>
    <property type="project" value="InterPro"/>
</dbReference>
<sequence>MEPVTFVVDRTRDFKKSSEGFFKRVLGMGSDSRRRNPIIILKRLQREAFSDLMKLRDRQDKMERVLSFYKSSKGSPFQEVSTHMKGIVDLVGALLFVDNTQQACDALNKAGRRIGINTRFIFETAVRQKDALIAEFVTGQNNFGYLGDVLGNPMVLDKVKYTSIVNDHLSVISVPLGARTTDFEVVPGVPKGLPPFGPSLFSEWRDCAGGLMFKGLKFGASSAVLFSKLAPLTDSTAGRCSWSTFVQLTYQTYNEMRCAVSGLWQMPSRTGQVIQLGPLSIPVGFPKRKLPFLDAQGQPPPSSVTSRAIDHQSASSQALMVELSFDESAKLGAWIELQSGLRHWGISLSDTPEDEVGWGLLVSRMVEGQSRRRLLMAKPISIEVWNPSGKYRVVSTKSMPGTRWINLLTAQDCRVEICTETKTILSVEDILALIGDRCDGVIGQLTEDWGEVLFSALKRAGGTAFSNMAVGYNNVDVSAANKYGVAVGNTPGVLTETTAELAAALSLAAARRIVEADQFMRAGLYDGWLPHLFVGNLLKGQTVGVIGAGRIGSAYARMMIEGFKMNLIYYDLYQATRLEKFVTAYGQFLKANGEQPVTWKRAATMVDVLREADVISLHPILDKTTYHLINKDSLAIMKKEAILVNASRGPVIDEAALVEHLKANPMFRVGLDVFEDEPFMKPGLAEQKNAVIVPHIASASKWTREGMATLAALNVLGKIKRIPNLV</sequence>
<keyword evidence="13" id="KW-1185">Reference proteome</keyword>
<dbReference type="Pfam" id="PF00389">
    <property type="entry name" value="2-Hacid_dh"/>
    <property type="match status" value="1"/>
</dbReference>
<dbReference type="GO" id="GO:0008465">
    <property type="term" value="F:hydroxypyruvate reductase (NADH) activity"/>
    <property type="evidence" value="ECO:0007669"/>
    <property type="project" value="UniProtKB-EC"/>
</dbReference>
<comment type="pathway">
    <text evidence="8">Photosynthesis; photorespiration; 3-phospho-D-glycerate from glycine: step 3/4.</text>
</comment>
<dbReference type="CDD" id="cd05301">
    <property type="entry name" value="GDH"/>
    <property type="match status" value="1"/>
</dbReference>
<dbReference type="PANTHER" id="PTHR35097">
    <property type="entry name" value="GDSL ESTERASE/LIPASE"/>
    <property type="match status" value="1"/>
</dbReference>
<accession>A0A9D5HBB0</accession>
<evidence type="ECO:0000256" key="5">
    <source>
        <dbReference type="ARBA" id="ARBA00023027"/>
    </source>
</evidence>
<comment type="similarity">
    <text evidence="2">Belongs to the D-isomer specific 2-hydroxyacid dehydrogenase family.</text>
</comment>
<reference evidence="12" key="1">
    <citation type="submission" date="2021-03" db="EMBL/GenBank/DDBJ databases">
        <authorList>
            <person name="Li Z."/>
            <person name="Yang C."/>
        </authorList>
    </citation>
    <scope>NUCLEOTIDE SEQUENCE</scope>
    <source>
        <strain evidence="12">Dzin_1.0</strain>
        <tissue evidence="12">Leaf</tissue>
    </source>
</reference>
<protein>
    <recommendedName>
        <fullName evidence="9">glycerate dehydrogenase</fullName>
        <ecNumber evidence="9">1.1.1.29</ecNumber>
    </recommendedName>
</protein>
<dbReference type="FunFam" id="3.40.50.720:FF:000207">
    <property type="entry name" value="Glycerate dehydrogenase HPR, peroxisomal"/>
    <property type="match status" value="1"/>
</dbReference>
<dbReference type="GO" id="GO:0009854">
    <property type="term" value="P:oxidative photosynthetic carbon pathway"/>
    <property type="evidence" value="ECO:0007669"/>
    <property type="project" value="UniProtKB-KW"/>
</dbReference>
<comment type="caution">
    <text evidence="12">The sequence shown here is derived from an EMBL/GenBank/DDBJ whole genome shotgun (WGS) entry which is preliminary data.</text>
</comment>
<dbReference type="InterPro" id="IPR029752">
    <property type="entry name" value="D-isomer_DH_CS1"/>
</dbReference>
<evidence type="ECO:0000313" key="13">
    <source>
        <dbReference type="Proteomes" id="UP001085076"/>
    </source>
</evidence>
<proteinExistence type="inferred from homology"/>
<reference evidence="12" key="2">
    <citation type="journal article" date="2022" name="Hortic Res">
        <title>The genome of Dioscorea zingiberensis sheds light on the biosynthesis, origin and evolution of the medicinally important diosgenin saponins.</title>
        <authorList>
            <person name="Li Y."/>
            <person name="Tan C."/>
            <person name="Li Z."/>
            <person name="Guo J."/>
            <person name="Li S."/>
            <person name="Chen X."/>
            <person name="Wang C."/>
            <person name="Dai X."/>
            <person name="Yang H."/>
            <person name="Song W."/>
            <person name="Hou L."/>
            <person name="Xu J."/>
            <person name="Tong Z."/>
            <person name="Xu A."/>
            <person name="Yuan X."/>
            <person name="Wang W."/>
            <person name="Yang Q."/>
            <person name="Chen L."/>
            <person name="Sun Z."/>
            <person name="Wang K."/>
            <person name="Pan B."/>
            <person name="Chen J."/>
            <person name="Bao Y."/>
            <person name="Liu F."/>
            <person name="Qi X."/>
            <person name="Gang D.R."/>
            <person name="Wen J."/>
            <person name="Li J."/>
        </authorList>
    </citation>
    <scope>NUCLEOTIDE SEQUENCE</scope>
    <source>
        <strain evidence="12">Dzin_1.0</strain>
    </source>
</reference>
<feature type="domain" description="D-isomer specific 2-hydroxyacid dehydrogenase NAD-binding" evidence="11">
    <location>
        <begin position="504"/>
        <end position="697"/>
    </location>
</feature>
<dbReference type="SUPFAM" id="SSF51735">
    <property type="entry name" value="NAD(P)-binding Rossmann-fold domains"/>
    <property type="match status" value="1"/>
</dbReference>
<dbReference type="PROSITE" id="PS00065">
    <property type="entry name" value="D_2_HYDROXYACID_DH_1"/>
    <property type="match status" value="1"/>
</dbReference>
<comment type="catalytic activity">
    <reaction evidence="7">
        <text>(R)-glycerate + NAD(+) = 3-hydroxypyruvate + NADH + H(+)</text>
        <dbReference type="Rhea" id="RHEA:17905"/>
        <dbReference type="ChEBI" id="CHEBI:15378"/>
        <dbReference type="ChEBI" id="CHEBI:16659"/>
        <dbReference type="ChEBI" id="CHEBI:17180"/>
        <dbReference type="ChEBI" id="CHEBI:57540"/>
        <dbReference type="ChEBI" id="CHEBI:57945"/>
        <dbReference type="EC" id="1.1.1.29"/>
    </reaction>
</comment>
<evidence type="ECO:0000256" key="7">
    <source>
        <dbReference type="ARBA" id="ARBA00052847"/>
    </source>
</evidence>
<dbReference type="Proteomes" id="UP001085076">
    <property type="component" value="Miscellaneous, Linkage group lg06"/>
</dbReference>
<evidence type="ECO:0000256" key="2">
    <source>
        <dbReference type="ARBA" id="ARBA00005854"/>
    </source>
</evidence>
<evidence type="ECO:0000256" key="4">
    <source>
        <dbReference type="ARBA" id="ARBA00023002"/>
    </source>
</evidence>
<comment type="subcellular location">
    <subcellularLocation>
        <location evidence="1">Peroxisome</location>
    </subcellularLocation>
</comment>
<evidence type="ECO:0000259" key="10">
    <source>
        <dbReference type="Pfam" id="PF00389"/>
    </source>
</evidence>
<dbReference type="Gene3D" id="3.40.50.720">
    <property type="entry name" value="NAD(P)-binding Rossmann-like Domain"/>
    <property type="match status" value="2"/>
</dbReference>
<evidence type="ECO:0000313" key="12">
    <source>
        <dbReference type="EMBL" id="KAJ0969888.1"/>
    </source>
</evidence>
<evidence type="ECO:0000256" key="1">
    <source>
        <dbReference type="ARBA" id="ARBA00004275"/>
    </source>
</evidence>
<dbReference type="EC" id="1.1.1.29" evidence="9"/>
<keyword evidence="4" id="KW-0560">Oxidoreductase</keyword>
<dbReference type="PANTHER" id="PTHR35097:SF1">
    <property type="entry name" value="GDSL ESTERASE_LIPASE"/>
    <property type="match status" value="1"/>
</dbReference>
<dbReference type="GO" id="GO:0005777">
    <property type="term" value="C:peroxisome"/>
    <property type="evidence" value="ECO:0007669"/>
    <property type="project" value="UniProtKB-SubCell"/>
</dbReference>
<keyword evidence="3" id="KW-0323">Glycolate pathway</keyword>
<keyword evidence="5" id="KW-0520">NAD</keyword>
<feature type="domain" description="D-isomer specific 2-hydroxyacid dehydrogenase catalytic" evidence="10">
    <location>
        <begin position="405"/>
        <end position="716"/>
    </location>
</feature>
<evidence type="ECO:0000259" key="11">
    <source>
        <dbReference type="Pfam" id="PF02826"/>
    </source>
</evidence>
<dbReference type="EMBL" id="JAGGNH010000006">
    <property type="protein sequence ID" value="KAJ0969888.1"/>
    <property type="molecule type" value="Genomic_DNA"/>
</dbReference>
<evidence type="ECO:0000256" key="6">
    <source>
        <dbReference type="ARBA" id="ARBA00023140"/>
    </source>
</evidence>
<evidence type="ECO:0000256" key="9">
    <source>
        <dbReference type="ARBA" id="ARBA00066607"/>
    </source>
</evidence>
<dbReference type="InterPro" id="IPR006139">
    <property type="entry name" value="D-isomer_2_OHA_DH_cat_dom"/>
</dbReference>
<evidence type="ECO:0000256" key="3">
    <source>
        <dbReference type="ARBA" id="ARBA00022594"/>
    </source>
</evidence>
<dbReference type="SUPFAM" id="SSF52283">
    <property type="entry name" value="Formate/glycerate dehydrogenase catalytic domain-like"/>
    <property type="match status" value="1"/>
</dbReference>
<dbReference type="OrthoDB" id="9991913at2759"/>